<reference evidence="7" key="2">
    <citation type="submission" date="2015-02" db="UniProtKB">
        <authorList>
            <consortium name="EnsemblMetazoa"/>
        </authorList>
    </citation>
    <scope>IDENTIFICATION</scope>
</reference>
<dbReference type="SMART" id="SM00568">
    <property type="entry name" value="GRAM"/>
    <property type="match status" value="1"/>
</dbReference>
<feature type="domain" description="Myotubularin phosphatase" evidence="6">
    <location>
        <begin position="1140"/>
        <end position="1681"/>
    </location>
</feature>
<dbReference type="OMA" id="NCINCIF"/>
<dbReference type="Gene3D" id="2.30.29.30">
    <property type="entry name" value="Pleckstrin-homology domain (PH domain)/Phosphotyrosine-binding domain (PTB)"/>
    <property type="match status" value="1"/>
</dbReference>
<evidence type="ECO:0000313" key="8">
    <source>
        <dbReference type="Proteomes" id="UP000014500"/>
    </source>
</evidence>
<dbReference type="CDD" id="cd13208">
    <property type="entry name" value="PH-GRAM_MTMR5_MTMR13"/>
    <property type="match status" value="1"/>
</dbReference>
<dbReference type="InterPro" id="IPR030564">
    <property type="entry name" value="Myotubularin"/>
</dbReference>
<accession>T1JDW2</accession>
<dbReference type="CDD" id="cd14534">
    <property type="entry name" value="PTP-MTMR5-like"/>
    <property type="match status" value="1"/>
</dbReference>
<keyword evidence="8" id="KW-1185">Reference proteome</keyword>
<dbReference type="EnsemblMetazoa" id="SMAR011997-RA">
    <property type="protein sequence ID" value="SMAR011997-PA"/>
    <property type="gene ID" value="SMAR011997"/>
</dbReference>
<dbReference type="Proteomes" id="UP000014500">
    <property type="component" value="Unassembled WGS sequence"/>
</dbReference>
<dbReference type="PANTHER" id="PTHR10807:SF109">
    <property type="entry name" value="SET DOMAIN BINDING FACTOR, ISOFORM A"/>
    <property type="match status" value="1"/>
</dbReference>
<organism evidence="7 8">
    <name type="scientific">Strigamia maritima</name>
    <name type="common">European centipede</name>
    <name type="synonym">Geophilus maritimus</name>
    <dbReference type="NCBI Taxonomy" id="126957"/>
    <lineage>
        <taxon>Eukaryota</taxon>
        <taxon>Metazoa</taxon>
        <taxon>Ecdysozoa</taxon>
        <taxon>Arthropoda</taxon>
        <taxon>Myriapoda</taxon>
        <taxon>Chilopoda</taxon>
        <taxon>Pleurostigmophora</taxon>
        <taxon>Geophilomorpha</taxon>
        <taxon>Linotaeniidae</taxon>
        <taxon>Strigamia</taxon>
    </lineage>
</organism>
<protein>
    <recommendedName>
        <fullName evidence="9">Myotubularin-related protein 13</fullName>
    </recommendedName>
</protein>
<dbReference type="InterPro" id="IPR043153">
    <property type="entry name" value="DENN_C"/>
</dbReference>
<dbReference type="PANTHER" id="PTHR10807">
    <property type="entry name" value="MYOTUBULARIN-RELATED"/>
    <property type="match status" value="1"/>
</dbReference>
<dbReference type="PROSITE" id="PS50081">
    <property type="entry name" value="ZF_DAG_PE_2"/>
    <property type="match status" value="1"/>
</dbReference>
<dbReference type="Pfam" id="PF06602">
    <property type="entry name" value="Myotub-related"/>
    <property type="match status" value="1"/>
</dbReference>
<dbReference type="HOGENOM" id="CLU_002298_1_1_1"/>
<dbReference type="SMART" id="SM00109">
    <property type="entry name" value="C1"/>
    <property type="match status" value="1"/>
</dbReference>
<dbReference type="Pfam" id="PF00130">
    <property type="entry name" value="C1_1"/>
    <property type="match status" value="1"/>
</dbReference>
<comment type="similarity">
    <text evidence="1">Belongs to the protein-tyrosine phosphatase family. Non-receptor class myotubularin subfamily.</text>
</comment>
<feature type="compositionally biased region" description="Basic and acidic residues" evidence="2">
    <location>
        <begin position="1606"/>
        <end position="1622"/>
    </location>
</feature>
<dbReference type="FunFam" id="3.40.50.11500:FF:000006">
    <property type="entry name" value="SET binding factor 2"/>
    <property type="match status" value="1"/>
</dbReference>
<dbReference type="Pfam" id="PF02141">
    <property type="entry name" value="DENN"/>
    <property type="match status" value="1"/>
</dbReference>
<reference evidence="8" key="1">
    <citation type="submission" date="2011-05" db="EMBL/GenBank/DDBJ databases">
        <authorList>
            <person name="Richards S.R."/>
            <person name="Qu J."/>
            <person name="Jiang H."/>
            <person name="Jhangiani S.N."/>
            <person name="Agravi P."/>
            <person name="Goodspeed R."/>
            <person name="Gross S."/>
            <person name="Mandapat C."/>
            <person name="Jackson L."/>
            <person name="Mathew T."/>
            <person name="Pu L."/>
            <person name="Thornton R."/>
            <person name="Saada N."/>
            <person name="Wilczek-Boney K.B."/>
            <person name="Lee S."/>
            <person name="Kovar C."/>
            <person name="Wu Y."/>
            <person name="Scherer S.E."/>
            <person name="Worley K.C."/>
            <person name="Muzny D.M."/>
            <person name="Gibbs R."/>
        </authorList>
    </citation>
    <scope>NUCLEOTIDE SEQUENCE</scope>
    <source>
        <strain evidence="8">Brora</strain>
    </source>
</reference>
<feature type="domain" description="PH" evidence="3">
    <location>
        <begin position="1905"/>
        <end position="2009"/>
    </location>
</feature>
<dbReference type="Pfam" id="PF03456">
    <property type="entry name" value="uDENN"/>
    <property type="match status" value="1"/>
</dbReference>
<dbReference type="Gene3D" id="3.30.60.20">
    <property type="match status" value="1"/>
</dbReference>
<dbReference type="Gene3D" id="3.40.50.11500">
    <property type="match status" value="1"/>
</dbReference>
<dbReference type="STRING" id="126957.T1JDW2"/>
<dbReference type="SUPFAM" id="SSF50729">
    <property type="entry name" value="PH domain-like"/>
    <property type="match status" value="2"/>
</dbReference>
<evidence type="ECO:0000313" key="7">
    <source>
        <dbReference type="EnsemblMetazoa" id="SMAR011997-PA"/>
    </source>
</evidence>
<dbReference type="InterPro" id="IPR037516">
    <property type="entry name" value="Tripartite_DENN"/>
</dbReference>
<dbReference type="GO" id="GO:0005085">
    <property type="term" value="F:guanyl-nucleotide exchange factor activity"/>
    <property type="evidence" value="ECO:0007669"/>
    <property type="project" value="TreeGrafter"/>
</dbReference>
<dbReference type="PhylomeDB" id="T1JDW2"/>
<dbReference type="SMART" id="SM00799">
    <property type="entry name" value="DENN"/>
    <property type="match status" value="1"/>
</dbReference>
<dbReference type="FunFam" id="2.30.29.30:FF:000286">
    <property type="entry name" value="PH-protein kinase domain containing protein"/>
    <property type="match status" value="1"/>
</dbReference>
<dbReference type="SUPFAM" id="SSF52799">
    <property type="entry name" value="(Phosphotyrosine protein) phosphatases II"/>
    <property type="match status" value="1"/>
</dbReference>
<dbReference type="SMART" id="SM00801">
    <property type="entry name" value="dDENN"/>
    <property type="match status" value="1"/>
</dbReference>
<dbReference type="PROSITE" id="PS51339">
    <property type="entry name" value="PPASE_MYOTUBULARIN"/>
    <property type="match status" value="1"/>
</dbReference>
<dbReference type="Pfam" id="PF12335">
    <property type="entry name" value="SBF2"/>
    <property type="match status" value="1"/>
</dbReference>
<dbReference type="InterPro" id="IPR002219">
    <property type="entry name" value="PKC_DAG/PE"/>
</dbReference>
<sequence length="2009" mass="225683">SGASIGKILQRFPAKDWDDTPFIEGIELFCQPQGWTLSTAQQQPLFFVSVLTDIDANPHYCACLCFNEAAAITPSRPPDEEDEGDTDSTPPLITHHSIMYAPKCLVLVSRLNYFETFRNCLGIVYTVCVENLPYPMETLIGNILGCVQVPPPGGPQVRFSIGAGDRQALQPPLSMSLPATNSALATLFSQLGIHNVLSLFCAALTEHKLLFHSCSYTRLIEACQALTALLYPFKYSHVYIPLLPAVLVEVLSTPTPFIMGIHSNLRLEINELLDVILIDLDGGSITIPDCISVPSLPPPLYPQTHSILMLVLHPELLAADNTFPSSNTPRPSSPVMLDKEIRAIFLRLFAQLLQGYRSCLNIVRIHSRPFISFHKAAFLGQRNLMDDEFMKKLLNCMFFNTFVSERGPPFRVCDIFDELYANMQDLMKSEGGNQDIILHNIQELAHHLFLNENPNQQPYVQIIPKPTEGAFTRIHQPTFPTMNAKIVQDIIDDGLSKHKLKVQVRPQPTRIIPMGPSLSTSLQEGNIVVNSVRRLEVLRHCIKCIFEGKISDARKTFPAVLRALKNNTARLALCQELCHHVLGNKAILGHQQFELVVRLINCALQDDSSMDEHGIAYALLPLTTAFCRKLCTGVIQFAYTCVQEHAVWTNQQFWEDAFYQDVQKEIRSLYLPRHEVSRSLAAARESALNLDHNKDSVWSRDRFNCSLDYTHRRSVNYVRPQEPSALEIAAEQMRTWDSLTSDQKQEMISNEESTVYSQAIHYANRMVYLRVPLDASKTLKSLLSLEGESNSNSNVTNSVSDQESIDAESGFEEDTSEVGAGIIRFVSRFVDKVCTESGVTEDHIKALHQMIPGVVAMHIETLEAVHRESKRLPPVQKPKIQLPTLLLGEELVADGLRVYLIPDGREEATGGLLGGPALLPSEGAIFLTNYRIVFKGTPCDPFANEQTVIRAFPVASLTKEKRINVQYLSHLDQWLQEGLQLRSSTFQLLKIAFDEEVTSENIESIRKLIHRVRHPESIFSLFAFTSQAIVPQTQLHKQKEKNATLRGLAKKTLLKTARKAGFKPKSSSRRQKYVLPSVQNRSMTIPGRLTASPVEVEPGVRSNSVYEDDLSKDRDVIDESDIIHSAMTSVIQSEAKNVERLSERSYSKDWSRLGLGSINCTSKPRGEQQQFRVTLVNGTYSLCRSYPAVFAVPSSVSDESLRKIARCYRHCRLPMICWRHPRTKALLLRSATFHVKGVMGMLKAHPGSSGSSHDTSSSLEQEKFFQAVVNATPLNEVRQSGWMTDSTLSINSLVLSAGSSAGGLGLDNVYPTFTPEIARRGSNPFTKAMNSLRSSGGRTSKQFTRWGSLKGRRQGSASSVSSEAFRLSSGVSESDVGSDTGGHSFRKAALYVLGDKSQLKGIRPDAFYKCDFVALDCYEVRHLKMAFKKLMRTCVPSAPITNPDQNFLKTLENSEWLHLLKTLLQVSGAVVDLMDVQGSSVLVCMEEGWDVTTQVTSLAQLCLDPFYRTIDGFRVLIEKEWLASGHRFGYRGNHTNATQTSGFAPVFLHFLDAVHQIHHQFPMSFEFNQYYLKFLAYHSVSCRFRTFLLDSECERLETGLIGDERSQRHRGLDSGSDEETHGFAKHNSLSSHGAQSIWDYIDKHCVRSPIFHNFYYAPDPDHPILLPFSNISNLRIWDYYLDEDLRHGPSYELEVDPTGDEENDIPRQSSRRVISSSYDNVQQTIPNAFTNLLEEIHHLEIKAGHLPQKWKVFWDKLELPSTDSLTRQTSFTTQMIRSHGRSVHKRSTIELLVRGKMTGESTPIYAHPHRFEKFNYTSPTYCDHCNKVLWGFVKTGMHCVDCGFNCHEKCLESVPKNCTKYKAIADSGAISNSASKAGSTDSASMGSNMTTSHYYDQFQSNVSENRTHEGYLQKRGAVLKGWKQRWFVLDSIKHQLRYYDSIEDSHCKGFIDLSEVVSVAPAMATPGASKKADEKAFFDLKTIRRSYSFLASDAAAAQEWVEKIQACLQ</sequence>
<feature type="domain" description="UDENN" evidence="5">
    <location>
        <begin position="1"/>
        <end position="413"/>
    </location>
</feature>
<dbReference type="InterPro" id="IPR001194">
    <property type="entry name" value="cDENN_dom"/>
</dbReference>
<dbReference type="Pfam" id="PF00169">
    <property type="entry name" value="PH"/>
    <property type="match status" value="1"/>
</dbReference>
<dbReference type="SMART" id="SM00233">
    <property type="entry name" value="PH"/>
    <property type="match status" value="1"/>
</dbReference>
<proteinExistence type="inferred from homology"/>
<evidence type="ECO:0008006" key="9">
    <source>
        <dbReference type="Google" id="ProtNLM"/>
    </source>
</evidence>
<dbReference type="PROSITE" id="PS50003">
    <property type="entry name" value="PH_DOMAIN"/>
    <property type="match status" value="1"/>
</dbReference>
<dbReference type="CDD" id="cd20827">
    <property type="entry name" value="C1_Sbf-like"/>
    <property type="match status" value="1"/>
</dbReference>
<dbReference type="InterPro" id="IPR022096">
    <property type="entry name" value="SBF1/SBF2"/>
</dbReference>
<dbReference type="InterPro" id="IPR005113">
    <property type="entry name" value="uDENN_dom"/>
</dbReference>
<evidence type="ECO:0000256" key="1">
    <source>
        <dbReference type="ARBA" id="ARBA00007471"/>
    </source>
</evidence>
<evidence type="ECO:0000259" key="4">
    <source>
        <dbReference type="PROSITE" id="PS50081"/>
    </source>
</evidence>
<dbReference type="GO" id="GO:0005737">
    <property type="term" value="C:cytoplasm"/>
    <property type="evidence" value="ECO:0007669"/>
    <property type="project" value="TreeGrafter"/>
</dbReference>
<dbReference type="eggNOG" id="KOG1090">
    <property type="taxonomic scope" value="Eukaryota"/>
</dbReference>
<feature type="region of interest" description="Disordered" evidence="2">
    <location>
        <begin position="1606"/>
        <end position="1627"/>
    </location>
</feature>
<dbReference type="Gene3D" id="3.30.450.200">
    <property type="match status" value="1"/>
</dbReference>
<dbReference type="InterPro" id="IPR001849">
    <property type="entry name" value="PH_domain"/>
</dbReference>
<dbReference type="InterPro" id="IPR011993">
    <property type="entry name" value="PH-like_dom_sf"/>
</dbReference>
<dbReference type="InterPro" id="IPR004182">
    <property type="entry name" value="GRAM"/>
</dbReference>
<evidence type="ECO:0000256" key="2">
    <source>
        <dbReference type="SAM" id="MobiDB-lite"/>
    </source>
</evidence>
<evidence type="ECO:0000259" key="3">
    <source>
        <dbReference type="PROSITE" id="PS50003"/>
    </source>
</evidence>
<dbReference type="EMBL" id="JH432114">
    <property type="status" value="NOT_ANNOTATED_CDS"/>
    <property type="molecule type" value="Genomic_DNA"/>
</dbReference>
<dbReference type="InterPro" id="IPR005112">
    <property type="entry name" value="dDENN_dom"/>
</dbReference>
<name>T1JDW2_STRMM</name>
<dbReference type="CDD" id="cd01235">
    <property type="entry name" value="PH_Sbf1_hMTMR5"/>
    <property type="match status" value="1"/>
</dbReference>
<dbReference type="Pfam" id="PF02893">
    <property type="entry name" value="GRAM"/>
    <property type="match status" value="1"/>
</dbReference>
<dbReference type="GO" id="GO:0016020">
    <property type="term" value="C:membrane"/>
    <property type="evidence" value="ECO:0007669"/>
    <property type="project" value="TreeGrafter"/>
</dbReference>
<dbReference type="InterPro" id="IPR029021">
    <property type="entry name" value="Prot-tyrosine_phosphatase-like"/>
</dbReference>
<dbReference type="PROSITE" id="PS00479">
    <property type="entry name" value="ZF_DAG_PE_1"/>
    <property type="match status" value="1"/>
</dbReference>
<evidence type="ECO:0000259" key="6">
    <source>
        <dbReference type="PROSITE" id="PS51339"/>
    </source>
</evidence>
<evidence type="ECO:0000259" key="5">
    <source>
        <dbReference type="PROSITE" id="PS50211"/>
    </source>
</evidence>
<dbReference type="PROSITE" id="PS50211">
    <property type="entry name" value="DENN"/>
    <property type="match status" value="1"/>
</dbReference>
<feature type="domain" description="Phorbol-ester/DAG-type" evidence="4">
    <location>
        <begin position="1808"/>
        <end position="1858"/>
    </location>
</feature>
<dbReference type="SMART" id="SM00800">
    <property type="entry name" value="uDENN"/>
    <property type="match status" value="1"/>
</dbReference>
<dbReference type="InterPro" id="IPR010569">
    <property type="entry name" value="Myotubularin-like_Pase_dom"/>
</dbReference>